<reference evidence="1 2" key="1">
    <citation type="submission" date="2016-10" db="EMBL/GenBank/DDBJ databases">
        <authorList>
            <person name="de Groot N.N."/>
        </authorList>
    </citation>
    <scope>NUCLEOTIDE SEQUENCE [LARGE SCALE GENOMIC DNA]</scope>
    <source>
        <strain evidence="1 2">Nm13</strain>
    </source>
</reference>
<protein>
    <submittedName>
        <fullName evidence="1">Uncharacterized protein</fullName>
    </submittedName>
</protein>
<dbReference type="EMBL" id="FNUX01000011">
    <property type="protein sequence ID" value="SEF82754.1"/>
    <property type="molecule type" value="Genomic_DNA"/>
</dbReference>
<dbReference type="Proteomes" id="UP000236753">
    <property type="component" value="Unassembled WGS sequence"/>
</dbReference>
<organism evidence="1 2">
    <name type="scientific">Nitrosomonas ureae</name>
    <dbReference type="NCBI Taxonomy" id="44577"/>
    <lineage>
        <taxon>Bacteria</taxon>
        <taxon>Pseudomonadati</taxon>
        <taxon>Pseudomonadota</taxon>
        <taxon>Betaproteobacteria</taxon>
        <taxon>Nitrosomonadales</taxon>
        <taxon>Nitrosomonadaceae</taxon>
        <taxon>Nitrosomonas</taxon>
    </lineage>
</organism>
<gene>
    <name evidence="1" type="ORF">SAMN05216334_11131</name>
</gene>
<sequence length="70" mass="7785">MRAGFLLWVELALQAEPLIAAKAKEQQIRKPGSDLANLPEQNPVNTRLATMPGVSAYRNFVHFDSAYSIE</sequence>
<dbReference type="AlphaFoldDB" id="A0A1H5V6C5"/>
<name>A0A1H5V6C5_9PROT</name>
<evidence type="ECO:0000313" key="2">
    <source>
        <dbReference type="Proteomes" id="UP000236753"/>
    </source>
</evidence>
<proteinExistence type="predicted"/>
<accession>A0A1H5V6C5</accession>
<evidence type="ECO:0000313" key="1">
    <source>
        <dbReference type="EMBL" id="SEF82754.1"/>
    </source>
</evidence>